<evidence type="ECO:0000256" key="7">
    <source>
        <dbReference type="ARBA" id="ARBA00049790"/>
    </source>
</evidence>
<sequence length="643" mass="66341">MGLPISFGKKGFDEQWGCHYYYNTQTQESVWEAPAEGYVPWEEATGASGQATDDVGETSGLSSGTEAAQAQRGAAMQGALPNGRSGGGGGAAAVTMAGAADSASTPTATAAATPAPGGASKPAPRMLTEEDLLRAMGLLQDNGAVGSGVSASTAAIAAPNGDFTGAGGLRVLFPGPPASQQQSQHQTQPRVVPATALSEEQLLARMQGAATGTTAAAVGAPAADSAAAGPDEPRASGGADADPGRKVVTWTLEALEQQLEIMAAQVIEEAPDVGVGLSAAADATAAVEVKGLDAESRWQLRGKGPGKGREQQRQRKQQPGGGQELAEAAARLGAAEDGDDDAAFYDMFAPRGGGGGGGDKQVQGATAKLVIGSDDGTRRVTLDPSTAAYVRTLLPRNAAKYWMQRYSLFSRFDAGVQLDTEGWWSVTPEVLALHQAVRAKELAARGLVALDACCGCGGNVIQMATAFPLVMGVEISERRVQMARHNADVYGLAHKCQLVCADFFQVAPDLKVDVLFTSPPWGGPKYQHVHTFDVFYPLVGFNKSLAHLLGVTLDCVQQQDGVVAAFLPRNTDLSQLASCVPEGAVWEVERAYVNNKLKGITVYAHAGRPGSGQPNVRLEAEAEAMAARAAQPHAAAVDGGVAA</sequence>
<keyword evidence="10" id="KW-1185">Reference proteome</keyword>
<evidence type="ECO:0000256" key="3">
    <source>
        <dbReference type="ARBA" id="ARBA00047418"/>
    </source>
</evidence>
<feature type="compositionally biased region" description="Low complexity" evidence="8">
    <location>
        <begin position="67"/>
        <end position="83"/>
    </location>
</feature>
<dbReference type="AlphaFoldDB" id="A0A150GA77"/>
<evidence type="ECO:0000313" key="9">
    <source>
        <dbReference type="EMBL" id="KXZ46728.1"/>
    </source>
</evidence>
<name>A0A150GA77_GONPE</name>
<evidence type="ECO:0000313" key="10">
    <source>
        <dbReference type="Proteomes" id="UP000075714"/>
    </source>
</evidence>
<evidence type="ECO:0000256" key="6">
    <source>
        <dbReference type="ARBA" id="ARBA00049075"/>
    </source>
</evidence>
<dbReference type="Proteomes" id="UP000075714">
    <property type="component" value="Unassembled WGS sequence"/>
</dbReference>
<evidence type="ECO:0000256" key="4">
    <source>
        <dbReference type="ARBA" id="ARBA00048740"/>
    </source>
</evidence>
<dbReference type="InterPro" id="IPR001202">
    <property type="entry name" value="WW_dom"/>
</dbReference>
<evidence type="ECO:0000256" key="1">
    <source>
        <dbReference type="ARBA" id="ARBA00018517"/>
    </source>
</evidence>
<protein>
    <recommendedName>
        <fullName evidence="1">Trimethylguanosine synthase</fullName>
    </recommendedName>
    <alternativeName>
        <fullName evidence="7">Cap-specific guanine-N(2) methyltransferase</fullName>
    </alternativeName>
</protein>
<dbReference type="PANTHER" id="PTHR14741:SF32">
    <property type="entry name" value="TRIMETHYLGUANOSINE SYNTHASE"/>
    <property type="match status" value="1"/>
</dbReference>
<dbReference type="CDD" id="cd00201">
    <property type="entry name" value="WW"/>
    <property type="match status" value="1"/>
</dbReference>
<dbReference type="CDD" id="cd02440">
    <property type="entry name" value="AdoMet_MTases"/>
    <property type="match status" value="1"/>
</dbReference>
<dbReference type="Gene3D" id="3.40.50.150">
    <property type="entry name" value="Vaccinia Virus protein VP39"/>
    <property type="match status" value="1"/>
</dbReference>
<dbReference type="InterPro" id="IPR029063">
    <property type="entry name" value="SAM-dependent_MTases_sf"/>
</dbReference>
<dbReference type="Pfam" id="PF09445">
    <property type="entry name" value="Methyltransf_15"/>
    <property type="match status" value="1"/>
</dbReference>
<feature type="region of interest" description="Disordered" evidence="8">
    <location>
        <begin position="296"/>
        <end position="323"/>
    </location>
</feature>
<evidence type="ECO:0000256" key="8">
    <source>
        <dbReference type="SAM" id="MobiDB-lite"/>
    </source>
</evidence>
<evidence type="ECO:0000256" key="2">
    <source>
        <dbReference type="ARBA" id="ARBA00025783"/>
    </source>
</evidence>
<evidence type="ECO:0000256" key="5">
    <source>
        <dbReference type="ARBA" id="ARBA00048763"/>
    </source>
</evidence>
<feature type="region of interest" description="Disordered" evidence="8">
    <location>
        <begin position="46"/>
        <end position="90"/>
    </location>
</feature>
<dbReference type="OrthoDB" id="194443at2759"/>
<dbReference type="PANTHER" id="PTHR14741">
    <property type="entry name" value="S-ADENOSYLMETHIONINE-DEPENDENT METHYLTRANSFERASE RELATED"/>
    <property type="match status" value="1"/>
</dbReference>
<feature type="compositionally biased region" description="Low complexity" evidence="8">
    <location>
        <begin position="215"/>
        <end position="229"/>
    </location>
</feature>
<accession>A0A150GA77</accession>
<dbReference type="EMBL" id="LSYV01000042">
    <property type="protein sequence ID" value="KXZ46728.1"/>
    <property type="molecule type" value="Genomic_DNA"/>
</dbReference>
<comment type="caution">
    <text evidence="9">The sequence shown here is derived from an EMBL/GenBank/DDBJ whole genome shotgun (WGS) entry which is preliminary data.</text>
</comment>
<dbReference type="SUPFAM" id="SSF53335">
    <property type="entry name" value="S-adenosyl-L-methionine-dependent methyltransferases"/>
    <property type="match status" value="1"/>
</dbReference>
<reference evidence="10" key="1">
    <citation type="journal article" date="2016" name="Nat. Commun.">
        <title>The Gonium pectorale genome demonstrates co-option of cell cycle regulation during the evolution of multicellularity.</title>
        <authorList>
            <person name="Hanschen E.R."/>
            <person name="Marriage T.N."/>
            <person name="Ferris P.J."/>
            <person name="Hamaji T."/>
            <person name="Toyoda A."/>
            <person name="Fujiyama A."/>
            <person name="Neme R."/>
            <person name="Noguchi H."/>
            <person name="Minakuchi Y."/>
            <person name="Suzuki M."/>
            <person name="Kawai-Toyooka H."/>
            <person name="Smith D.R."/>
            <person name="Sparks H."/>
            <person name="Anderson J."/>
            <person name="Bakaric R."/>
            <person name="Luria V."/>
            <person name="Karger A."/>
            <person name="Kirschner M.W."/>
            <person name="Durand P.M."/>
            <person name="Michod R.E."/>
            <person name="Nozaki H."/>
            <person name="Olson B.J."/>
        </authorList>
    </citation>
    <scope>NUCLEOTIDE SEQUENCE [LARGE SCALE GENOMIC DNA]</scope>
    <source>
        <strain evidence="10">NIES-2863</strain>
    </source>
</reference>
<organism evidence="9 10">
    <name type="scientific">Gonium pectorale</name>
    <name type="common">Green alga</name>
    <dbReference type="NCBI Taxonomy" id="33097"/>
    <lineage>
        <taxon>Eukaryota</taxon>
        <taxon>Viridiplantae</taxon>
        <taxon>Chlorophyta</taxon>
        <taxon>core chlorophytes</taxon>
        <taxon>Chlorophyceae</taxon>
        <taxon>CS clade</taxon>
        <taxon>Chlamydomonadales</taxon>
        <taxon>Volvocaceae</taxon>
        <taxon>Gonium</taxon>
    </lineage>
</organism>
<comment type="catalytic activity">
    <reaction evidence="5">
        <text>a 5'-end (N(2),N(7)-dimethyl 5'-triphosphoguanosine)-ribonucleoside in snRNA + S-adenosyl-L-methionine = a 5'-end (N(2),N(2),N(7)-trimethyl 5'-triphosphoguanosine)-ribonucleoside in snRNA + S-adenosyl-L-homocysteine + H(+)</text>
        <dbReference type="Rhea" id="RHEA:78479"/>
        <dbReference type="Rhea" id="RHEA-COMP:19087"/>
        <dbReference type="Rhea" id="RHEA-COMP:19089"/>
        <dbReference type="ChEBI" id="CHEBI:15378"/>
        <dbReference type="ChEBI" id="CHEBI:57856"/>
        <dbReference type="ChEBI" id="CHEBI:59789"/>
        <dbReference type="ChEBI" id="CHEBI:167623"/>
        <dbReference type="ChEBI" id="CHEBI:172880"/>
    </reaction>
    <physiologicalReaction direction="left-to-right" evidence="5">
        <dbReference type="Rhea" id="RHEA:78480"/>
    </physiologicalReaction>
</comment>
<dbReference type="InterPro" id="IPR036020">
    <property type="entry name" value="WW_dom_sf"/>
</dbReference>
<dbReference type="Gene3D" id="2.20.70.10">
    <property type="match status" value="1"/>
</dbReference>
<dbReference type="InterPro" id="IPR019012">
    <property type="entry name" value="RNA_cap_Gua-N2-MeTrfase"/>
</dbReference>
<comment type="similarity">
    <text evidence="2">Belongs to the methyltransferase superfamily. Trimethylguanosine synthase family.</text>
</comment>
<feature type="region of interest" description="Disordered" evidence="8">
    <location>
        <begin position="215"/>
        <end position="243"/>
    </location>
</feature>
<proteinExistence type="inferred from homology"/>
<comment type="catalytic activity">
    <reaction evidence="3">
        <text>a 5'-end (N(2),N(7)-dimethyl 5'-triphosphoguanosine)-ribonucleoside in snoRNA + S-adenosyl-L-methionine = a 5'-end (N(2),N(2),N(7)-trimethyl 5'-triphosphoguanosine)-ribonucleoside in snoRNA + S-adenosyl-L-homocysteine + H(+)</text>
        <dbReference type="Rhea" id="RHEA:78507"/>
        <dbReference type="Rhea" id="RHEA-COMP:19088"/>
        <dbReference type="Rhea" id="RHEA-COMP:19090"/>
        <dbReference type="ChEBI" id="CHEBI:15378"/>
        <dbReference type="ChEBI" id="CHEBI:57856"/>
        <dbReference type="ChEBI" id="CHEBI:59789"/>
        <dbReference type="ChEBI" id="CHEBI:167623"/>
        <dbReference type="ChEBI" id="CHEBI:172880"/>
    </reaction>
    <physiologicalReaction direction="left-to-right" evidence="3">
        <dbReference type="Rhea" id="RHEA:78508"/>
    </physiologicalReaction>
</comment>
<gene>
    <name evidence="9" type="ORF">GPECTOR_41g693</name>
</gene>
<dbReference type="SUPFAM" id="SSF51045">
    <property type="entry name" value="WW domain"/>
    <property type="match status" value="1"/>
</dbReference>
<dbReference type="STRING" id="33097.A0A150GA77"/>
<dbReference type="GO" id="GO:0005634">
    <property type="term" value="C:nucleus"/>
    <property type="evidence" value="ECO:0007669"/>
    <property type="project" value="TreeGrafter"/>
</dbReference>
<dbReference type="GO" id="GO:0071164">
    <property type="term" value="F:RNA cap trimethylguanosine synthase activity"/>
    <property type="evidence" value="ECO:0007669"/>
    <property type="project" value="TreeGrafter"/>
</dbReference>
<comment type="catalytic activity">
    <reaction evidence="6">
        <text>a 5'-end (N(7)-methyl 5'-triphosphoguanosine)-ribonucleoside in snRNA + S-adenosyl-L-methionine = a 5'-end (N(2),N(7)-dimethyl 5'-triphosphoguanosine)-ribonucleoside in snRNA + S-adenosyl-L-homocysteine + H(+)</text>
        <dbReference type="Rhea" id="RHEA:78471"/>
        <dbReference type="Rhea" id="RHEA-COMP:19085"/>
        <dbReference type="Rhea" id="RHEA-COMP:19087"/>
        <dbReference type="ChEBI" id="CHEBI:15378"/>
        <dbReference type="ChEBI" id="CHEBI:57856"/>
        <dbReference type="ChEBI" id="CHEBI:59789"/>
        <dbReference type="ChEBI" id="CHEBI:156461"/>
        <dbReference type="ChEBI" id="CHEBI:172880"/>
    </reaction>
    <physiologicalReaction direction="left-to-right" evidence="6">
        <dbReference type="Rhea" id="RHEA:78472"/>
    </physiologicalReaction>
</comment>
<comment type="catalytic activity">
    <reaction evidence="4">
        <text>a 5'-end (N(7)-methyl 5'-triphosphoguanosine)-ribonucleoside in snoRNA + S-adenosyl-L-methionine = a 5'-end (N(2),N(7)-dimethyl 5'-triphosphoguanosine)-ribonucleoside in snoRNA + S-adenosyl-L-homocysteine + H(+)</text>
        <dbReference type="Rhea" id="RHEA:78475"/>
        <dbReference type="Rhea" id="RHEA-COMP:19086"/>
        <dbReference type="Rhea" id="RHEA-COMP:19088"/>
        <dbReference type="ChEBI" id="CHEBI:15378"/>
        <dbReference type="ChEBI" id="CHEBI:57856"/>
        <dbReference type="ChEBI" id="CHEBI:59789"/>
        <dbReference type="ChEBI" id="CHEBI:156461"/>
        <dbReference type="ChEBI" id="CHEBI:172880"/>
    </reaction>
    <physiologicalReaction direction="left-to-right" evidence="4">
        <dbReference type="Rhea" id="RHEA:78476"/>
    </physiologicalReaction>
</comment>